<name>A0A1E5QHT0_9CYAN</name>
<dbReference type="OrthoDB" id="573966at2"/>
<organism evidence="1">
    <name type="scientific">Desertifilum tharense IPPAS B-1220</name>
    <dbReference type="NCBI Taxonomy" id="1781255"/>
    <lineage>
        <taxon>Bacteria</taxon>
        <taxon>Bacillati</taxon>
        <taxon>Cyanobacteriota</taxon>
        <taxon>Cyanophyceae</taxon>
        <taxon>Desertifilales</taxon>
        <taxon>Desertifilaceae</taxon>
        <taxon>Desertifilum</taxon>
    </lineage>
</organism>
<dbReference type="STRING" id="1781255.BH720_16100"/>
<dbReference type="EMBL" id="MJGC01000071">
    <property type="protein sequence ID" value="OEJ74154.1"/>
    <property type="molecule type" value="Genomic_DNA"/>
</dbReference>
<dbReference type="AlphaFoldDB" id="A0A1E5QHT0"/>
<sequence length="103" mass="11897">MSNAHILARFAPQSHAMTQNLLTALKASFAYASMRSCGLLQYGYIRFRCVRDQCFLWLVLAIALLKLPFASEVERMSVQIRYFSAIARIDFLSIYELLNDLLW</sequence>
<protein>
    <submittedName>
        <fullName evidence="1">Uncharacterized protein</fullName>
    </submittedName>
</protein>
<proteinExistence type="predicted"/>
<comment type="caution">
    <text evidence="1">The sequence shown here is derived from an EMBL/GenBank/DDBJ whole genome shotgun (WGS) entry which is preliminary data.</text>
</comment>
<gene>
    <name evidence="1" type="ORF">BH720_16100</name>
</gene>
<accession>A0A1E5QHT0</accession>
<reference evidence="1" key="1">
    <citation type="submission" date="2016-09" db="EMBL/GenBank/DDBJ databases">
        <title>Draft genome of thermotolerant cyanobacterium Desertifilum sp. strain IPPAS B-1220.</title>
        <authorList>
            <person name="Sinetova M.A."/>
            <person name="Bolakhan K."/>
            <person name="Zayadan B.K."/>
            <person name="Mironov K.S."/>
            <person name="Ustinova V."/>
            <person name="Kupriyanova E.V."/>
            <person name="Sidorov R.A."/>
            <person name="Skrypnik A.N."/>
            <person name="Gogoleva N.E."/>
            <person name="Gogolev Y.V."/>
            <person name="Los D.A."/>
        </authorList>
    </citation>
    <scope>NUCLEOTIDE SEQUENCE [LARGE SCALE GENOMIC DNA]</scope>
    <source>
        <strain evidence="1">IPPAS B-1220</strain>
    </source>
</reference>
<evidence type="ECO:0000313" key="1">
    <source>
        <dbReference type="EMBL" id="OEJ74154.1"/>
    </source>
</evidence>